<organism evidence="2 3">
    <name type="scientific">Gonapodya prolifera (strain JEL478)</name>
    <name type="common">Monoblepharis prolifera</name>
    <dbReference type="NCBI Taxonomy" id="1344416"/>
    <lineage>
        <taxon>Eukaryota</taxon>
        <taxon>Fungi</taxon>
        <taxon>Fungi incertae sedis</taxon>
        <taxon>Chytridiomycota</taxon>
        <taxon>Chytridiomycota incertae sedis</taxon>
        <taxon>Monoblepharidomycetes</taxon>
        <taxon>Monoblepharidales</taxon>
        <taxon>Gonapodyaceae</taxon>
        <taxon>Gonapodya</taxon>
    </lineage>
</organism>
<dbReference type="OrthoDB" id="66510at2759"/>
<evidence type="ECO:0000313" key="2">
    <source>
        <dbReference type="EMBL" id="KXS19756.1"/>
    </source>
</evidence>
<evidence type="ECO:0000313" key="3">
    <source>
        <dbReference type="Proteomes" id="UP000070544"/>
    </source>
</evidence>
<gene>
    <name evidence="2" type="ORF">M427DRAFT_429169</name>
</gene>
<feature type="region of interest" description="Disordered" evidence="1">
    <location>
        <begin position="30"/>
        <end position="55"/>
    </location>
</feature>
<dbReference type="EMBL" id="KQ965737">
    <property type="protein sequence ID" value="KXS19756.1"/>
    <property type="molecule type" value="Genomic_DNA"/>
</dbReference>
<dbReference type="Proteomes" id="UP000070544">
    <property type="component" value="Unassembled WGS sequence"/>
</dbReference>
<evidence type="ECO:0000256" key="1">
    <source>
        <dbReference type="SAM" id="MobiDB-lite"/>
    </source>
</evidence>
<dbReference type="AlphaFoldDB" id="A0A139ASN9"/>
<name>A0A139ASN9_GONPJ</name>
<keyword evidence="3" id="KW-1185">Reference proteome</keyword>
<proteinExistence type="predicted"/>
<reference evidence="2 3" key="1">
    <citation type="journal article" date="2015" name="Genome Biol. Evol.">
        <title>Phylogenomic analyses indicate that early fungi evolved digesting cell walls of algal ancestors of land plants.</title>
        <authorList>
            <person name="Chang Y."/>
            <person name="Wang S."/>
            <person name="Sekimoto S."/>
            <person name="Aerts A.L."/>
            <person name="Choi C."/>
            <person name="Clum A."/>
            <person name="LaButti K.M."/>
            <person name="Lindquist E.A."/>
            <person name="Yee Ngan C."/>
            <person name="Ohm R.A."/>
            <person name="Salamov A.A."/>
            <person name="Grigoriev I.V."/>
            <person name="Spatafora J.W."/>
            <person name="Berbee M.L."/>
        </authorList>
    </citation>
    <scope>NUCLEOTIDE SEQUENCE [LARGE SCALE GENOMIC DNA]</scope>
    <source>
        <strain evidence="2 3">JEL478</strain>
    </source>
</reference>
<feature type="region of interest" description="Disordered" evidence="1">
    <location>
        <begin position="189"/>
        <end position="208"/>
    </location>
</feature>
<sequence length="208" mass="23270">MTEQQREAWKRVDDAMVLVESIVQARRNPAIAPISPDGSAGSSDKTAVTQRSKGDVVDGRSLSNQIVGGAENASTDSSVGEFADLLAVIERLISLAPLANQTVFLTDRQQRGIAIGRLWDRLVRGQMVDQRATMPDRLAQTQQLGPLVQQLNLSASRRFLDQTYQMSEEKEKRIQLARVNDACDRMGRQRMMNQDAHEPLRRRRNSTV</sequence>
<accession>A0A139ASN9</accession>
<protein>
    <submittedName>
        <fullName evidence="2">Uncharacterized protein</fullName>
    </submittedName>
</protein>
<feature type="compositionally biased region" description="Polar residues" evidence="1">
    <location>
        <begin position="40"/>
        <end position="51"/>
    </location>
</feature>